<accession>A0A2P6P4G2</accession>
<dbReference type="Gramene" id="PRQ16815">
    <property type="protein sequence ID" value="PRQ16815"/>
    <property type="gene ID" value="RchiOBHm_Chr7g0188301"/>
</dbReference>
<evidence type="ECO:0000313" key="1">
    <source>
        <dbReference type="EMBL" id="PRQ16815.1"/>
    </source>
</evidence>
<name>A0A2P6P4G2_ROSCH</name>
<evidence type="ECO:0000313" key="2">
    <source>
        <dbReference type="Proteomes" id="UP000238479"/>
    </source>
</evidence>
<protein>
    <submittedName>
        <fullName evidence="1">Uncharacterized protein</fullName>
    </submittedName>
</protein>
<organism evidence="1 2">
    <name type="scientific">Rosa chinensis</name>
    <name type="common">China rose</name>
    <dbReference type="NCBI Taxonomy" id="74649"/>
    <lineage>
        <taxon>Eukaryota</taxon>
        <taxon>Viridiplantae</taxon>
        <taxon>Streptophyta</taxon>
        <taxon>Embryophyta</taxon>
        <taxon>Tracheophyta</taxon>
        <taxon>Spermatophyta</taxon>
        <taxon>Magnoliopsida</taxon>
        <taxon>eudicotyledons</taxon>
        <taxon>Gunneridae</taxon>
        <taxon>Pentapetalae</taxon>
        <taxon>rosids</taxon>
        <taxon>fabids</taxon>
        <taxon>Rosales</taxon>
        <taxon>Rosaceae</taxon>
        <taxon>Rosoideae</taxon>
        <taxon>Rosoideae incertae sedis</taxon>
        <taxon>Rosa</taxon>
    </lineage>
</organism>
<reference evidence="1 2" key="1">
    <citation type="journal article" date="2018" name="Nat. Genet.">
        <title>The Rosa genome provides new insights in the design of modern roses.</title>
        <authorList>
            <person name="Bendahmane M."/>
        </authorList>
    </citation>
    <scope>NUCLEOTIDE SEQUENCE [LARGE SCALE GENOMIC DNA]</scope>
    <source>
        <strain evidence="2">cv. Old Blush</strain>
    </source>
</reference>
<comment type="caution">
    <text evidence="1">The sequence shown here is derived from an EMBL/GenBank/DDBJ whole genome shotgun (WGS) entry which is preliminary data.</text>
</comment>
<gene>
    <name evidence="1" type="ORF">RchiOBHm_Chr7g0188301</name>
</gene>
<sequence>MHMVHKPQTAECLFEIVEWICLLEQRTTSKTSFGLETKIVAASIPFMMSLLIQIRMAKAQDF</sequence>
<dbReference type="EMBL" id="PDCK01000045">
    <property type="protein sequence ID" value="PRQ16815.1"/>
    <property type="molecule type" value="Genomic_DNA"/>
</dbReference>
<dbReference type="Proteomes" id="UP000238479">
    <property type="component" value="Chromosome 7"/>
</dbReference>
<keyword evidence="2" id="KW-1185">Reference proteome</keyword>
<dbReference type="AlphaFoldDB" id="A0A2P6P4G2"/>
<proteinExistence type="predicted"/>